<accession>A0ABP8M7A3</accession>
<dbReference type="RefSeq" id="WP_345032110.1">
    <property type="nucleotide sequence ID" value="NZ_BAABEY010000036.1"/>
</dbReference>
<comment type="caution">
    <text evidence="2">The sequence shown here is derived from an EMBL/GenBank/DDBJ whole genome shotgun (WGS) entry which is preliminary data.</text>
</comment>
<feature type="signal peptide" evidence="1">
    <location>
        <begin position="1"/>
        <end position="24"/>
    </location>
</feature>
<evidence type="ECO:0000256" key="1">
    <source>
        <dbReference type="SAM" id="SignalP"/>
    </source>
</evidence>
<evidence type="ECO:0000313" key="3">
    <source>
        <dbReference type="Proteomes" id="UP001501508"/>
    </source>
</evidence>
<dbReference type="EMBL" id="BAABEY010000036">
    <property type="protein sequence ID" value="GAA4445771.1"/>
    <property type="molecule type" value="Genomic_DNA"/>
</dbReference>
<reference evidence="3" key="1">
    <citation type="journal article" date="2019" name="Int. J. Syst. Evol. Microbiol.">
        <title>The Global Catalogue of Microorganisms (GCM) 10K type strain sequencing project: providing services to taxonomists for standard genome sequencing and annotation.</title>
        <authorList>
            <consortium name="The Broad Institute Genomics Platform"/>
            <consortium name="The Broad Institute Genome Sequencing Center for Infectious Disease"/>
            <person name="Wu L."/>
            <person name="Ma J."/>
        </authorList>
    </citation>
    <scope>NUCLEOTIDE SEQUENCE [LARGE SCALE GENOMIC DNA]</scope>
    <source>
        <strain evidence="3">JCM 31920</strain>
    </source>
</reference>
<evidence type="ECO:0000313" key="2">
    <source>
        <dbReference type="EMBL" id="GAA4445771.1"/>
    </source>
</evidence>
<protein>
    <recommendedName>
        <fullName evidence="4">DUF3575 domain-containing protein</fullName>
    </recommendedName>
</protein>
<sequence>MDTPLKSRLISLLFFLSCAAPVWSQTAIDKVHNGVILKVAPLTLFDVYNTLTVGAEIPFRHRQLTFQQEFGYGHTDLSLWYLNYSEDRPDRHHFRARSQLRYYVKEWKKNRIYFAGEYFLRRSINNQTRWVNQYDYQSGNYAYSREYTYKTENIVNAVHAKFGAQFWPSDRVGIEIYFGLGLRKTFIKSLTPDVNISWEDNYDAFWEPEHFGFHGPVPSLASGFQLCFRLGK</sequence>
<keyword evidence="3" id="KW-1185">Reference proteome</keyword>
<keyword evidence="1" id="KW-0732">Signal</keyword>
<feature type="chain" id="PRO_5046807001" description="DUF3575 domain-containing protein" evidence="1">
    <location>
        <begin position="25"/>
        <end position="232"/>
    </location>
</feature>
<proteinExistence type="predicted"/>
<name>A0ABP8M7A3_9BACT</name>
<organism evidence="2 3">
    <name type="scientific">Ravibacter arvi</name>
    <dbReference type="NCBI Taxonomy" id="2051041"/>
    <lineage>
        <taxon>Bacteria</taxon>
        <taxon>Pseudomonadati</taxon>
        <taxon>Bacteroidota</taxon>
        <taxon>Cytophagia</taxon>
        <taxon>Cytophagales</taxon>
        <taxon>Spirosomataceae</taxon>
        <taxon>Ravibacter</taxon>
    </lineage>
</organism>
<evidence type="ECO:0008006" key="4">
    <source>
        <dbReference type="Google" id="ProtNLM"/>
    </source>
</evidence>
<gene>
    <name evidence="2" type="ORF">GCM10023091_37800</name>
</gene>
<dbReference type="Proteomes" id="UP001501508">
    <property type="component" value="Unassembled WGS sequence"/>
</dbReference>